<keyword evidence="3" id="KW-1185">Reference proteome</keyword>
<gene>
    <name evidence="2" type="ORF">HBH25_10485</name>
</gene>
<proteinExistence type="predicted"/>
<evidence type="ECO:0000313" key="3">
    <source>
        <dbReference type="Proteomes" id="UP000746535"/>
    </source>
</evidence>
<name>A0ABX0YGH2_9PSED</name>
<evidence type="ECO:0008006" key="4">
    <source>
        <dbReference type="Google" id="ProtNLM"/>
    </source>
</evidence>
<sequence length="131" mass="14083">MNTAIKIKLLWLAILLLLQGTAAEAMESGQYVVNGIGGDSCASFVLSLSDYQPTNAIVSGGKTYYTMANAYTQWLAGYITAGSQGANRVDVNGMVLWIKKYCEDNPSESIVFGAGAFIRAHHLLPSSDTKR</sequence>
<dbReference type="Proteomes" id="UP000746535">
    <property type="component" value="Unassembled WGS sequence"/>
</dbReference>
<reference evidence="2 3" key="1">
    <citation type="submission" date="2020-03" db="EMBL/GenBank/DDBJ databases">
        <authorList>
            <person name="Wang L."/>
            <person name="He N."/>
            <person name="Li Y."/>
            <person name="Fang Y."/>
            <person name="Zhang F."/>
        </authorList>
    </citation>
    <scope>NUCLEOTIDE SEQUENCE [LARGE SCALE GENOMIC DNA]</scope>
    <source>
        <strain evidence="3">hsmgli-8</strain>
    </source>
</reference>
<evidence type="ECO:0000256" key="1">
    <source>
        <dbReference type="SAM" id="SignalP"/>
    </source>
</evidence>
<organism evidence="2 3">
    <name type="scientific">Pseudomonas quercus</name>
    <dbReference type="NCBI Taxonomy" id="2722792"/>
    <lineage>
        <taxon>Bacteria</taxon>
        <taxon>Pseudomonadati</taxon>
        <taxon>Pseudomonadota</taxon>
        <taxon>Gammaproteobacteria</taxon>
        <taxon>Pseudomonadales</taxon>
        <taxon>Pseudomonadaceae</taxon>
        <taxon>Pseudomonas</taxon>
    </lineage>
</organism>
<protein>
    <recommendedName>
        <fullName evidence="4">Rap1a immunity protein domain-containing protein</fullName>
    </recommendedName>
</protein>
<dbReference type="EMBL" id="JAAVJI010000004">
    <property type="protein sequence ID" value="NJP01286.1"/>
    <property type="molecule type" value="Genomic_DNA"/>
</dbReference>
<dbReference type="RefSeq" id="WP_168083845.1">
    <property type="nucleotide sequence ID" value="NZ_JAAVJI010000004.1"/>
</dbReference>
<evidence type="ECO:0000313" key="2">
    <source>
        <dbReference type="EMBL" id="NJP01286.1"/>
    </source>
</evidence>
<feature type="chain" id="PRO_5046246329" description="Rap1a immunity protein domain-containing protein" evidence="1">
    <location>
        <begin position="26"/>
        <end position="131"/>
    </location>
</feature>
<comment type="caution">
    <text evidence="2">The sequence shown here is derived from an EMBL/GenBank/DDBJ whole genome shotgun (WGS) entry which is preliminary data.</text>
</comment>
<keyword evidence="1" id="KW-0732">Signal</keyword>
<accession>A0ABX0YGH2</accession>
<feature type="signal peptide" evidence="1">
    <location>
        <begin position="1"/>
        <end position="25"/>
    </location>
</feature>